<protein>
    <submittedName>
        <fullName evidence="1">Uncharacterized protein</fullName>
    </submittedName>
</protein>
<sequence>MNKNDKKEREENHDPWLNLNLSLAPPQETPPPPPSVSVPMQQHPQSQQGMAFSGSQAPPQLFFRPRLAIHRRQRYRNNQDQPSSSRQASVPEINQQDHYQRYYGNNQDQPSSSRQVVVPEVSLQDQYQAVMMRQRYFNSISPPHHHPVEMSEPEAEPIQESTHIDNNGDEPGPSHRPRVHRRSRKPLIHGEGKSVDIPPPYPWAAPRRARIRRLSELLSEGIHTITGRVQCKHCEEVYDMSFNLRDKFLEVANYIVENKEGMSHRAPNVWLNPVLPDCVKCKQQNCVKPVIDKKRTTNWLFLLLGQMLGCCKLGHLKYCCKHTDNHRTGAKDRVLFLAYMALCKQLAPEGPFDVNN</sequence>
<evidence type="ECO:0000313" key="2">
    <source>
        <dbReference type="Proteomes" id="UP000828941"/>
    </source>
</evidence>
<keyword evidence="2" id="KW-1185">Reference proteome</keyword>
<reference evidence="1 2" key="1">
    <citation type="journal article" date="2022" name="DNA Res.">
        <title>Chromosomal-level genome assembly of the orchid tree Bauhinia variegata (Leguminosae; Cercidoideae) supports the allotetraploid origin hypothesis of Bauhinia.</title>
        <authorList>
            <person name="Zhong Y."/>
            <person name="Chen Y."/>
            <person name="Zheng D."/>
            <person name="Pang J."/>
            <person name="Liu Y."/>
            <person name="Luo S."/>
            <person name="Meng S."/>
            <person name="Qian L."/>
            <person name="Wei D."/>
            <person name="Dai S."/>
            <person name="Zhou R."/>
        </authorList>
    </citation>
    <scope>NUCLEOTIDE SEQUENCE [LARGE SCALE GENOMIC DNA]</scope>
    <source>
        <strain evidence="1">BV-YZ2020</strain>
    </source>
</reference>
<evidence type="ECO:0000313" key="1">
    <source>
        <dbReference type="EMBL" id="KAI4300162.1"/>
    </source>
</evidence>
<dbReference type="EMBL" id="CM039438">
    <property type="protein sequence ID" value="KAI4300162.1"/>
    <property type="molecule type" value="Genomic_DNA"/>
</dbReference>
<accession>A0ACB9KSF2</accession>
<dbReference type="Proteomes" id="UP000828941">
    <property type="component" value="Chromosome 13"/>
</dbReference>
<organism evidence="1 2">
    <name type="scientific">Bauhinia variegata</name>
    <name type="common">Purple orchid tree</name>
    <name type="synonym">Phanera variegata</name>
    <dbReference type="NCBI Taxonomy" id="167791"/>
    <lineage>
        <taxon>Eukaryota</taxon>
        <taxon>Viridiplantae</taxon>
        <taxon>Streptophyta</taxon>
        <taxon>Embryophyta</taxon>
        <taxon>Tracheophyta</taxon>
        <taxon>Spermatophyta</taxon>
        <taxon>Magnoliopsida</taxon>
        <taxon>eudicotyledons</taxon>
        <taxon>Gunneridae</taxon>
        <taxon>Pentapetalae</taxon>
        <taxon>rosids</taxon>
        <taxon>fabids</taxon>
        <taxon>Fabales</taxon>
        <taxon>Fabaceae</taxon>
        <taxon>Cercidoideae</taxon>
        <taxon>Cercideae</taxon>
        <taxon>Bauhiniinae</taxon>
        <taxon>Bauhinia</taxon>
    </lineage>
</organism>
<comment type="caution">
    <text evidence="1">The sequence shown here is derived from an EMBL/GenBank/DDBJ whole genome shotgun (WGS) entry which is preliminary data.</text>
</comment>
<name>A0ACB9KSF2_BAUVA</name>
<gene>
    <name evidence="1" type="ORF">L6164_033570</name>
</gene>
<proteinExistence type="predicted"/>